<keyword evidence="6" id="KW-1185">Reference proteome</keyword>
<feature type="transmembrane region" description="Helical" evidence="3">
    <location>
        <begin position="32"/>
        <end position="54"/>
    </location>
</feature>
<evidence type="ECO:0000313" key="5">
    <source>
        <dbReference type="EMBL" id="BBL07585.1"/>
    </source>
</evidence>
<evidence type="ECO:0000256" key="2">
    <source>
        <dbReference type="ARBA" id="ARBA00022801"/>
    </source>
</evidence>
<dbReference type="GO" id="GO:0046872">
    <property type="term" value="F:metal ion binding"/>
    <property type="evidence" value="ECO:0007669"/>
    <property type="project" value="UniProtKB-KW"/>
</dbReference>
<gene>
    <name evidence="5" type="ORF">A5CPEGH6_22230</name>
</gene>
<reference evidence="6" key="1">
    <citation type="submission" date="2019-06" db="EMBL/GenBank/DDBJ databases">
        <title>Alistipes onderdonkii subsp. vulgaris subsp. nov., Alistipes dispar sp. nov. and Alistipes communis sp. nov., isolated from human faeces, and creation of Alistipes onderdonkii subsp. onderdonkii subsp. nov.</title>
        <authorList>
            <person name="Sakamoto M."/>
            <person name="Ikeyama N."/>
            <person name="Ogata Y."/>
            <person name="Suda W."/>
            <person name="Iino T."/>
            <person name="Hattori M."/>
            <person name="Ohkuma M."/>
        </authorList>
    </citation>
    <scope>NUCLEOTIDE SEQUENCE [LARGE SCALE GENOMIC DNA]</scope>
    <source>
        <strain evidence="6">5CPEGH6</strain>
    </source>
</reference>
<dbReference type="KEGG" id="ada:A5CPEGH6_22230"/>
<dbReference type="GeneID" id="98674210"/>
<evidence type="ECO:0000259" key="4">
    <source>
        <dbReference type="Pfam" id="PF00149"/>
    </source>
</evidence>
<dbReference type="CDD" id="cd07385">
    <property type="entry name" value="MPP_YkuE_C"/>
    <property type="match status" value="1"/>
</dbReference>
<sequence length="384" mass="42162">MLLGLILLLSLAAAAADWLHFRRARCARLRRLSLAWAAATDALPLAVVGMGLLCRDNPTPVVMASMWLFWVWMATVLPRLAFYAFNFFGLRRTGLAAAAAVFAALVIGVTAGRTSLRVSRTEVCSPALPATFDGLRIVQLSDIHLGTIVSPGRELTRLADRVNALRPDLVLFTGDLVNIRASELDSTAVRLLRRIEAPVYSVTGNHDVGKYIKDSLRHPAAESLREVIARQRAMGWRVLDDETVYLRRGGDSIALTGLSFDPALSEQRHDRHLPATGLRRAFTGVPQGLYSIVLAHVPQLWEQITAAGYGDLTLSGHVHAMQCKIRFGGRGWSPAALLYKHWSGRYDDSAGRTLYVNDGTGCVGYPMRLGARPEITLITLKRCE</sequence>
<dbReference type="GO" id="GO:0016020">
    <property type="term" value="C:membrane"/>
    <property type="evidence" value="ECO:0007669"/>
    <property type="project" value="GOC"/>
</dbReference>
<keyword evidence="3" id="KW-0472">Membrane</keyword>
<dbReference type="Gene3D" id="3.60.21.10">
    <property type="match status" value="1"/>
</dbReference>
<dbReference type="AlphaFoldDB" id="A0A4Y1X3G6"/>
<dbReference type="Proteomes" id="UP000319374">
    <property type="component" value="Chromosome"/>
</dbReference>
<dbReference type="PANTHER" id="PTHR31302:SF31">
    <property type="entry name" value="PHOSPHODIESTERASE YAEI"/>
    <property type="match status" value="1"/>
</dbReference>
<keyword evidence="1" id="KW-0479">Metal-binding</keyword>
<feature type="domain" description="Calcineurin-like phosphoesterase" evidence="4">
    <location>
        <begin position="135"/>
        <end position="320"/>
    </location>
</feature>
<feature type="transmembrane region" description="Helical" evidence="3">
    <location>
        <begin position="66"/>
        <end position="88"/>
    </location>
</feature>
<dbReference type="InterPro" id="IPR029052">
    <property type="entry name" value="Metallo-depent_PP-like"/>
</dbReference>
<accession>A0A4Y1X3G6</accession>
<dbReference type="OrthoDB" id="9780884at2"/>
<dbReference type="GO" id="GO:0008758">
    <property type="term" value="F:UDP-2,3-diacylglucosamine hydrolase activity"/>
    <property type="evidence" value="ECO:0007669"/>
    <property type="project" value="TreeGrafter"/>
</dbReference>
<proteinExistence type="predicted"/>
<dbReference type="GO" id="GO:0009245">
    <property type="term" value="P:lipid A biosynthetic process"/>
    <property type="evidence" value="ECO:0007669"/>
    <property type="project" value="TreeGrafter"/>
</dbReference>
<dbReference type="SUPFAM" id="SSF56300">
    <property type="entry name" value="Metallo-dependent phosphatases"/>
    <property type="match status" value="1"/>
</dbReference>
<dbReference type="PANTHER" id="PTHR31302">
    <property type="entry name" value="TRANSMEMBRANE PROTEIN WITH METALLOPHOSPHOESTERASE DOMAIN-RELATED"/>
    <property type="match status" value="1"/>
</dbReference>
<organism evidence="5 6">
    <name type="scientific">Alistipes dispar</name>
    <dbReference type="NCBI Taxonomy" id="2585119"/>
    <lineage>
        <taxon>Bacteria</taxon>
        <taxon>Pseudomonadati</taxon>
        <taxon>Bacteroidota</taxon>
        <taxon>Bacteroidia</taxon>
        <taxon>Bacteroidales</taxon>
        <taxon>Rikenellaceae</taxon>
        <taxon>Alistipes</taxon>
    </lineage>
</organism>
<dbReference type="InterPro" id="IPR004843">
    <property type="entry name" value="Calcineurin-like_PHP"/>
</dbReference>
<dbReference type="RefSeq" id="WP_141429741.1">
    <property type="nucleotide sequence ID" value="NZ_AP019736.1"/>
</dbReference>
<evidence type="ECO:0000313" key="6">
    <source>
        <dbReference type="Proteomes" id="UP000319374"/>
    </source>
</evidence>
<keyword evidence="3" id="KW-0812">Transmembrane</keyword>
<dbReference type="EMBL" id="AP019736">
    <property type="protein sequence ID" value="BBL07585.1"/>
    <property type="molecule type" value="Genomic_DNA"/>
</dbReference>
<dbReference type="Pfam" id="PF00149">
    <property type="entry name" value="Metallophos"/>
    <property type="match status" value="1"/>
</dbReference>
<keyword evidence="3" id="KW-1133">Transmembrane helix</keyword>
<dbReference type="InterPro" id="IPR051158">
    <property type="entry name" value="Metallophosphoesterase_sf"/>
</dbReference>
<protein>
    <recommendedName>
        <fullName evidence="4">Calcineurin-like phosphoesterase domain-containing protein</fullName>
    </recommendedName>
</protein>
<evidence type="ECO:0000256" key="1">
    <source>
        <dbReference type="ARBA" id="ARBA00022723"/>
    </source>
</evidence>
<evidence type="ECO:0000256" key="3">
    <source>
        <dbReference type="SAM" id="Phobius"/>
    </source>
</evidence>
<name>A0A4Y1X3G6_9BACT</name>
<keyword evidence="2" id="KW-0378">Hydrolase</keyword>
<feature type="transmembrane region" description="Helical" evidence="3">
    <location>
        <begin position="94"/>
        <end position="112"/>
    </location>
</feature>